<feature type="domain" description="Integrase catalytic" evidence="1">
    <location>
        <begin position="1"/>
        <end position="55"/>
    </location>
</feature>
<dbReference type="InterPro" id="IPR036397">
    <property type="entry name" value="RNaseH_sf"/>
</dbReference>
<evidence type="ECO:0000313" key="2">
    <source>
        <dbReference type="EMBL" id="KRY03975.1"/>
    </source>
</evidence>
<protein>
    <submittedName>
        <fullName evidence="2">Retrovirus-related Pol polyprotein from transposon TNT 1-94</fullName>
    </submittedName>
</protein>
<reference evidence="2 3" key="1">
    <citation type="submission" date="2015-01" db="EMBL/GenBank/DDBJ databases">
        <title>Evolution of Trichinella species and genotypes.</title>
        <authorList>
            <person name="Korhonen P.K."/>
            <person name="Edoardo P."/>
            <person name="Giuseppe L.R."/>
            <person name="Gasser R.B."/>
        </authorList>
    </citation>
    <scope>NUCLEOTIDE SEQUENCE [LARGE SCALE GENOMIC DNA]</scope>
    <source>
        <strain evidence="2">ISS120</strain>
    </source>
</reference>
<dbReference type="Proteomes" id="UP000054653">
    <property type="component" value="Unassembled WGS sequence"/>
</dbReference>
<dbReference type="PROSITE" id="PS50994">
    <property type="entry name" value="INTEGRASE"/>
    <property type="match status" value="1"/>
</dbReference>
<feature type="non-terminal residue" evidence="2">
    <location>
        <position position="55"/>
    </location>
</feature>
<dbReference type="PANTHER" id="PTHR42648:SF28">
    <property type="entry name" value="TRANSPOSON-ENCODED PROTEIN WITH RIBONUCLEASE H-LIKE AND RETROVIRUS ZINC FINGER-LIKE DOMAINS"/>
    <property type="match status" value="1"/>
</dbReference>
<sequence>MVERQTSKRVKCLRTDNGREYVNNMFAEFLMRKGIRHERMIPETPQQNGVAERMN</sequence>
<dbReference type="GO" id="GO:0015074">
    <property type="term" value="P:DNA integration"/>
    <property type="evidence" value="ECO:0007669"/>
    <property type="project" value="InterPro"/>
</dbReference>
<dbReference type="PANTHER" id="PTHR42648">
    <property type="entry name" value="TRANSPOSASE, PUTATIVE-RELATED"/>
    <property type="match status" value="1"/>
</dbReference>
<evidence type="ECO:0000313" key="3">
    <source>
        <dbReference type="Proteomes" id="UP000054653"/>
    </source>
</evidence>
<comment type="caution">
    <text evidence="2">The sequence shown here is derived from an EMBL/GenBank/DDBJ whole genome shotgun (WGS) entry which is preliminary data.</text>
</comment>
<dbReference type="GO" id="GO:0003676">
    <property type="term" value="F:nucleic acid binding"/>
    <property type="evidence" value="ECO:0007669"/>
    <property type="project" value="InterPro"/>
</dbReference>
<dbReference type="Gene3D" id="3.30.420.10">
    <property type="entry name" value="Ribonuclease H-like superfamily/Ribonuclease H"/>
    <property type="match status" value="1"/>
</dbReference>
<dbReference type="InterPro" id="IPR039537">
    <property type="entry name" value="Retrotran_Ty1/copia-like"/>
</dbReference>
<gene>
    <name evidence="2" type="ORF">T03_17000</name>
</gene>
<accession>A0A0V0YUK3</accession>
<name>A0A0V0YUK3_TRIBR</name>
<keyword evidence="3" id="KW-1185">Reference proteome</keyword>
<evidence type="ECO:0000259" key="1">
    <source>
        <dbReference type="PROSITE" id="PS50994"/>
    </source>
</evidence>
<dbReference type="EMBL" id="JYDI01006028">
    <property type="protein sequence ID" value="KRY03975.1"/>
    <property type="molecule type" value="Genomic_DNA"/>
</dbReference>
<proteinExistence type="predicted"/>
<organism evidence="2 3">
    <name type="scientific">Trichinella britovi</name>
    <name type="common">Parasitic roundworm</name>
    <dbReference type="NCBI Taxonomy" id="45882"/>
    <lineage>
        <taxon>Eukaryota</taxon>
        <taxon>Metazoa</taxon>
        <taxon>Ecdysozoa</taxon>
        <taxon>Nematoda</taxon>
        <taxon>Enoplea</taxon>
        <taxon>Dorylaimia</taxon>
        <taxon>Trichinellida</taxon>
        <taxon>Trichinellidae</taxon>
        <taxon>Trichinella</taxon>
    </lineage>
</organism>
<dbReference type="SUPFAM" id="SSF53098">
    <property type="entry name" value="Ribonuclease H-like"/>
    <property type="match status" value="1"/>
</dbReference>
<dbReference type="InterPro" id="IPR001584">
    <property type="entry name" value="Integrase_cat-core"/>
</dbReference>
<dbReference type="AlphaFoldDB" id="A0A0V0YUK3"/>
<dbReference type="STRING" id="45882.A0A0V0YUK3"/>
<dbReference type="InterPro" id="IPR012337">
    <property type="entry name" value="RNaseH-like_sf"/>
</dbReference>